<dbReference type="GO" id="GO:0046872">
    <property type="term" value="F:metal ion binding"/>
    <property type="evidence" value="ECO:0007669"/>
    <property type="project" value="UniProtKB-KW"/>
</dbReference>
<dbReference type="SFLD" id="SFLDS00029">
    <property type="entry name" value="Radical_SAM"/>
    <property type="match status" value="1"/>
</dbReference>
<name>A0A0F9WPM9_9ZZZZ</name>
<gene>
    <name evidence="5" type="ORF">LCGC14_0327700</name>
</gene>
<proteinExistence type="predicted"/>
<evidence type="ECO:0008006" key="6">
    <source>
        <dbReference type="Google" id="ProtNLM"/>
    </source>
</evidence>
<protein>
    <recommendedName>
        <fullName evidence="6">Radical SAM core domain-containing protein</fullName>
    </recommendedName>
</protein>
<keyword evidence="1" id="KW-0949">S-adenosyl-L-methionine</keyword>
<evidence type="ECO:0000256" key="4">
    <source>
        <dbReference type="ARBA" id="ARBA00023014"/>
    </source>
</evidence>
<evidence type="ECO:0000256" key="2">
    <source>
        <dbReference type="ARBA" id="ARBA00022723"/>
    </source>
</evidence>
<dbReference type="GO" id="GO:0051536">
    <property type="term" value="F:iron-sulfur cluster binding"/>
    <property type="evidence" value="ECO:0007669"/>
    <property type="project" value="UniProtKB-KW"/>
</dbReference>
<comment type="caution">
    <text evidence="5">The sequence shown here is derived from an EMBL/GenBank/DDBJ whole genome shotgun (WGS) entry which is preliminary data.</text>
</comment>
<dbReference type="InterPro" id="IPR058240">
    <property type="entry name" value="rSAM_sf"/>
</dbReference>
<dbReference type="Gene3D" id="3.20.20.70">
    <property type="entry name" value="Aldolase class I"/>
    <property type="match status" value="1"/>
</dbReference>
<evidence type="ECO:0000256" key="3">
    <source>
        <dbReference type="ARBA" id="ARBA00023004"/>
    </source>
</evidence>
<dbReference type="SUPFAM" id="SSF102114">
    <property type="entry name" value="Radical SAM enzymes"/>
    <property type="match status" value="1"/>
</dbReference>
<dbReference type="EMBL" id="LAZR01000227">
    <property type="protein sequence ID" value="KKN80678.1"/>
    <property type="molecule type" value="Genomic_DNA"/>
</dbReference>
<organism evidence="5">
    <name type="scientific">marine sediment metagenome</name>
    <dbReference type="NCBI Taxonomy" id="412755"/>
    <lineage>
        <taxon>unclassified sequences</taxon>
        <taxon>metagenomes</taxon>
        <taxon>ecological metagenomes</taxon>
    </lineage>
</organism>
<accession>A0A0F9WPM9</accession>
<evidence type="ECO:0000256" key="1">
    <source>
        <dbReference type="ARBA" id="ARBA00022691"/>
    </source>
</evidence>
<evidence type="ECO:0000313" key="5">
    <source>
        <dbReference type="EMBL" id="KKN80678.1"/>
    </source>
</evidence>
<sequence>MRPIYDNTVIHIEVVVGACHLSCANCTRMIGHHRKPMFMDLDMIRKAIASLEGFPGRIGMMGGEPALHPKFREILALFREKIPDKGRREFWTSGFKWEVYESDILETFYKKRISYNDHTQTTGRHHPLLVAIEEVVEDPELRRIMIENCPFQARWSASITPKGAFFCEIAAAQDWLFDGPGGYPVEPGWWQKIPAEFQDQVDRYCGKCSGALPLTPHSDNRGGRDGLSVDLVSPGNLERLKAAGSPRVAKGGYKVINQAAYSQIAVDVAHWKPREFRDFEAHTPEDVKEALSNA</sequence>
<dbReference type="GO" id="GO:0003824">
    <property type="term" value="F:catalytic activity"/>
    <property type="evidence" value="ECO:0007669"/>
    <property type="project" value="InterPro"/>
</dbReference>
<keyword evidence="3" id="KW-0408">Iron</keyword>
<dbReference type="InterPro" id="IPR007197">
    <property type="entry name" value="rSAM"/>
</dbReference>
<keyword evidence="2" id="KW-0479">Metal-binding</keyword>
<reference evidence="5" key="1">
    <citation type="journal article" date="2015" name="Nature">
        <title>Complex archaea that bridge the gap between prokaryotes and eukaryotes.</title>
        <authorList>
            <person name="Spang A."/>
            <person name="Saw J.H."/>
            <person name="Jorgensen S.L."/>
            <person name="Zaremba-Niedzwiedzka K."/>
            <person name="Martijn J."/>
            <person name="Lind A.E."/>
            <person name="van Eijk R."/>
            <person name="Schleper C."/>
            <person name="Guy L."/>
            <person name="Ettema T.J."/>
        </authorList>
    </citation>
    <scope>NUCLEOTIDE SEQUENCE</scope>
</reference>
<dbReference type="InterPro" id="IPR013785">
    <property type="entry name" value="Aldolase_TIM"/>
</dbReference>
<keyword evidence="4" id="KW-0411">Iron-sulfur</keyword>
<dbReference type="AlphaFoldDB" id="A0A0F9WPM9"/>